<dbReference type="Gene3D" id="3.50.50.60">
    <property type="entry name" value="FAD/NAD(P)-binding domain"/>
    <property type="match status" value="2"/>
</dbReference>
<dbReference type="PANTHER" id="PTHR43734:SF1">
    <property type="entry name" value="PHYTOENE DESATURASE"/>
    <property type="match status" value="1"/>
</dbReference>
<evidence type="ECO:0000256" key="3">
    <source>
        <dbReference type="ARBA" id="ARBA00022746"/>
    </source>
</evidence>
<evidence type="ECO:0000256" key="5">
    <source>
        <dbReference type="RuleBase" id="RU362075"/>
    </source>
</evidence>
<dbReference type="InterPro" id="IPR014105">
    <property type="entry name" value="Carotenoid/retinoid_OxRdtase"/>
</dbReference>
<comment type="pathway">
    <text evidence="1 5">Carotenoid biosynthesis.</text>
</comment>
<evidence type="ECO:0000259" key="7">
    <source>
        <dbReference type="Pfam" id="PF01593"/>
    </source>
</evidence>
<evidence type="ECO:0000256" key="1">
    <source>
        <dbReference type="ARBA" id="ARBA00004829"/>
    </source>
</evidence>
<dbReference type="EMBL" id="CP106735">
    <property type="protein sequence ID" value="UXX78249.1"/>
    <property type="molecule type" value="Genomic_DNA"/>
</dbReference>
<protein>
    <submittedName>
        <fullName evidence="8">Phytoene desaturase family protein</fullName>
        <ecNumber evidence="8">1.-.-.-</ecNumber>
    </submittedName>
</protein>
<dbReference type="SUPFAM" id="SSF51905">
    <property type="entry name" value="FAD/NAD(P)-binding domain"/>
    <property type="match status" value="1"/>
</dbReference>
<proteinExistence type="inferred from homology"/>
<dbReference type="GO" id="GO:0016491">
    <property type="term" value="F:oxidoreductase activity"/>
    <property type="evidence" value="ECO:0007669"/>
    <property type="project" value="UniProtKB-KW"/>
</dbReference>
<name>A0ABY6CX02_9BACT</name>
<evidence type="ECO:0000256" key="6">
    <source>
        <dbReference type="SAM" id="SignalP"/>
    </source>
</evidence>
<feature type="signal peptide" evidence="6">
    <location>
        <begin position="1"/>
        <end position="17"/>
    </location>
</feature>
<reference evidence="8" key="1">
    <citation type="submission" date="2022-10" db="EMBL/GenBank/DDBJ databases">
        <title>Comparative genomics and taxonomic characterization of three novel marine species of genus Reichenbachiella exhibiting antioxidant and polysaccharide degradation activities.</title>
        <authorList>
            <person name="Muhammad N."/>
            <person name="Lee Y.-J."/>
            <person name="Ko J."/>
            <person name="Kim S.-G."/>
        </authorList>
    </citation>
    <scope>NUCLEOTIDE SEQUENCE</scope>
    <source>
        <strain evidence="8">Wsw4-B4</strain>
    </source>
</reference>
<keyword evidence="3 5" id="KW-0125">Carotenoid biosynthesis</keyword>
<keyword evidence="9" id="KW-1185">Reference proteome</keyword>
<dbReference type="InterPro" id="IPR002937">
    <property type="entry name" value="Amino_oxidase"/>
</dbReference>
<dbReference type="EC" id="1.-.-.-" evidence="8"/>
<comment type="similarity">
    <text evidence="2 5">Belongs to the carotenoid/retinoid oxidoreductase family.</text>
</comment>
<keyword evidence="4 5" id="KW-0560">Oxidoreductase</keyword>
<gene>
    <name evidence="8" type="primary">crtI</name>
    <name evidence="8" type="ORF">N7E81_12865</name>
</gene>
<dbReference type="RefSeq" id="WP_263049995.1">
    <property type="nucleotide sequence ID" value="NZ_CP106735.1"/>
</dbReference>
<evidence type="ECO:0000313" key="9">
    <source>
        <dbReference type="Proteomes" id="UP001062165"/>
    </source>
</evidence>
<dbReference type="PANTHER" id="PTHR43734">
    <property type="entry name" value="PHYTOENE DESATURASE"/>
    <property type="match status" value="1"/>
</dbReference>
<dbReference type="NCBIfam" id="TIGR02734">
    <property type="entry name" value="crtI_fam"/>
    <property type="match status" value="1"/>
</dbReference>
<dbReference type="Proteomes" id="UP001062165">
    <property type="component" value="Chromosome"/>
</dbReference>
<dbReference type="Pfam" id="PF01593">
    <property type="entry name" value="Amino_oxidase"/>
    <property type="match status" value="1"/>
</dbReference>
<keyword evidence="6" id="KW-0732">Signal</keyword>
<evidence type="ECO:0000256" key="2">
    <source>
        <dbReference type="ARBA" id="ARBA00006046"/>
    </source>
</evidence>
<evidence type="ECO:0000256" key="4">
    <source>
        <dbReference type="ARBA" id="ARBA00023002"/>
    </source>
</evidence>
<organism evidence="8 9">
    <name type="scientific">Reichenbachiella carrageenanivorans</name>
    <dbReference type="NCBI Taxonomy" id="2979869"/>
    <lineage>
        <taxon>Bacteria</taxon>
        <taxon>Pseudomonadati</taxon>
        <taxon>Bacteroidota</taxon>
        <taxon>Cytophagia</taxon>
        <taxon>Cytophagales</taxon>
        <taxon>Reichenbachiellaceae</taxon>
        <taxon>Reichenbachiella</taxon>
    </lineage>
</organism>
<evidence type="ECO:0000313" key="8">
    <source>
        <dbReference type="EMBL" id="UXX78249.1"/>
    </source>
</evidence>
<accession>A0ABY6CX02</accession>
<sequence length="493" mass="55849">MKKATVLGAGMSGLAAAAVLAKYEVPVDVFDNQENPGGRCRTWQMNGFTFDMGPSWYWMPDVMERFFNRFNRSVHDYFELKQLDPGFRVFFSPDNYFDISANTEKQAELFESIEKGAGAKLAKVLSDAKLKYEVGVNNLVYKKSSSIFEYTSIPLLAQMIKLGAWKPFHSYIRKYFKDPRLLALMEFPILFLGGTAKSTPSLYSLMNYSCFTQGTFYPMGGFSQLATAMYKLCSDLGVNFHFNETINHIGIKNRLINDVAGAPTNGLISSIDYHHFDRHILNGGNQNYTEDYWDKKVLSPSALIFYIGVKGKIKNLSHHNLFFDESFDQHAEQIYTHPKWPEKPLFYACCPSKTDPSVAPEADENLFLLMPLAPGLEDTNELRETYYDLLIKRLESITGDSVANRIVVKKSYCIKDFKKDYNSYKGNAYGLANTLKQTAFMRPQIGNKKIKNLFYCGQLTVPGPGVPPAIISGQVASAQLLSHFNNHPYETYI</sequence>
<dbReference type="InterPro" id="IPR036188">
    <property type="entry name" value="FAD/NAD-bd_sf"/>
</dbReference>
<feature type="domain" description="Amine oxidase" evidence="7">
    <location>
        <begin position="11"/>
        <end position="249"/>
    </location>
</feature>
<feature type="chain" id="PRO_5045583221" evidence="6">
    <location>
        <begin position="18"/>
        <end position="493"/>
    </location>
</feature>